<evidence type="ECO:0000256" key="1">
    <source>
        <dbReference type="SAM" id="SignalP"/>
    </source>
</evidence>
<dbReference type="Proteomes" id="UP000799421">
    <property type="component" value="Unassembled WGS sequence"/>
</dbReference>
<protein>
    <submittedName>
        <fullName evidence="2">Uncharacterized protein</fullName>
    </submittedName>
</protein>
<reference evidence="2" key="1">
    <citation type="journal article" date="2020" name="Stud. Mycol.">
        <title>101 Dothideomycetes genomes: a test case for predicting lifestyles and emergence of pathogens.</title>
        <authorList>
            <person name="Haridas S."/>
            <person name="Albert R."/>
            <person name="Binder M."/>
            <person name="Bloem J."/>
            <person name="Labutti K."/>
            <person name="Salamov A."/>
            <person name="Andreopoulos B."/>
            <person name="Baker S."/>
            <person name="Barry K."/>
            <person name="Bills G."/>
            <person name="Bluhm B."/>
            <person name="Cannon C."/>
            <person name="Castanera R."/>
            <person name="Culley D."/>
            <person name="Daum C."/>
            <person name="Ezra D."/>
            <person name="Gonzalez J."/>
            <person name="Henrissat B."/>
            <person name="Kuo A."/>
            <person name="Liang C."/>
            <person name="Lipzen A."/>
            <person name="Lutzoni F."/>
            <person name="Magnuson J."/>
            <person name="Mondo S."/>
            <person name="Nolan M."/>
            <person name="Ohm R."/>
            <person name="Pangilinan J."/>
            <person name="Park H.-J."/>
            <person name="Ramirez L."/>
            <person name="Alfaro M."/>
            <person name="Sun H."/>
            <person name="Tritt A."/>
            <person name="Yoshinaga Y."/>
            <person name="Zwiers L.-H."/>
            <person name="Turgeon B."/>
            <person name="Goodwin S."/>
            <person name="Spatafora J."/>
            <person name="Crous P."/>
            <person name="Grigoriev I."/>
        </authorList>
    </citation>
    <scope>NUCLEOTIDE SEQUENCE</scope>
    <source>
        <strain evidence="2">CBS 480.64</strain>
    </source>
</reference>
<proteinExistence type="predicted"/>
<sequence>MFTQLLSVIALAGAAMAAPAPVAASELAESAALVPGLSTSATYYDQTAEGTCGHEIGTVRLRGGYCYALHTQGIKLDALPDHDCVFTIYHNTDHCETIEGKTWTEEWQVNRKTDQNQGTCAYTSLDNGPLTQVNAVSGVWWCKN</sequence>
<gene>
    <name evidence="2" type="ORF">K470DRAFT_268897</name>
</gene>
<keyword evidence="1" id="KW-0732">Signal</keyword>
<name>A0A6A7C6F4_9PEZI</name>
<feature type="signal peptide" evidence="1">
    <location>
        <begin position="1"/>
        <end position="17"/>
    </location>
</feature>
<organism evidence="2 3">
    <name type="scientific">Piedraia hortae CBS 480.64</name>
    <dbReference type="NCBI Taxonomy" id="1314780"/>
    <lineage>
        <taxon>Eukaryota</taxon>
        <taxon>Fungi</taxon>
        <taxon>Dikarya</taxon>
        <taxon>Ascomycota</taxon>
        <taxon>Pezizomycotina</taxon>
        <taxon>Dothideomycetes</taxon>
        <taxon>Dothideomycetidae</taxon>
        <taxon>Capnodiales</taxon>
        <taxon>Piedraiaceae</taxon>
        <taxon>Piedraia</taxon>
    </lineage>
</organism>
<evidence type="ECO:0000313" key="2">
    <source>
        <dbReference type="EMBL" id="KAF2862565.1"/>
    </source>
</evidence>
<dbReference type="AlphaFoldDB" id="A0A6A7C6F4"/>
<feature type="chain" id="PRO_5025467808" evidence="1">
    <location>
        <begin position="18"/>
        <end position="144"/>
    </location>
</feature>
<keyword evidence="3" id="KW-1185">Reference proteome</keyword>
<dbReference type="EMBL" id="MU005965">
    <property type="protein sequence ID" value="KAF2862565.1"/>
    <property type="molecule type" value="Genomic_DNA"/>
</dbReference>
<accession>A0A6A7C6F4</accession>
<evidence type="ECO:0000313" key="3">
    <source>
        <dbReference type="Proteomes" id="UP000799421"/>
    </source>
</evidence>